<accession>A0A7X3SMY0</accession>
<proteinExistence type="predicted"/>
<reference evidence="1 2" key="2">
    <citation type="submission" date="2020-01" db="EMBL/GenBank/DDBJ databases">
        <title>Microvirga sp. nov., an arsenate reduction bacterium isolated from Tibet hotspring sediments.</title>
        <authorList>
            <person name="Xian W.-D."/>
            <person name="Li W.-J."/>
        </authorList>
    </citation>
    <scope>NUCLEOTIDE SEQUENCE [LARGE SCALE GENOMIC DNA]</scope>
    <source>
        <strain evidence="1 2">KCTC 23863</strain>
    </source>
</reference>
<evidence type="ECO:0000313" key="1">
    <source>
        <dbReference type="EMBL" id="MXQ10832.1"/>
    </source>
</evidence>
<protein>
    <submittedName>
        <fullName evidence="1">Uncharacterized protein</fullName>
    </submittedName>
</protein>
<reference evidence="1 2" key="1">
    <citation type="submission" date="2019-12" db="EMBL/GenBank/DDBJ databases">
        <authorList>
            <person name="Yuan C.-G."/>
        </authorList>
    </citation>
    <scope>NUCLEOTIDE SEQUENCE [LARGE SCALE GENOMIC DNA]</scope>
    <source>
        <strain evidence="1 2">KCTC 23863</strain>
    </source>
</reference>
<sequence>MPHEAYCVAYRDRRWSVLHRGRDLGAFYFRTTALKFAVTSAYRAGASAQQNVYVLDRNGALYTVWNWTRDRISLDAD</sequence>
<evidence type="ECO:0000313" key="2">
    <source>
        <dbReference type="Proteomes" id="UP000436483"/>
    </source>
</evidence>
<dbReference type="AlphaFoldDB" id="A0A7X3SMY0"/>
<name>A0A7X3SMY0_9HYPH</name>
<gene>
    <name evidence="1" type="ORF">GR328_05080</name>
</gene>
<comment type="caution">
    <text evidence="1">The sequence shown here is derived from an EMBL/GenBank/DDBJ whole genome shotgun (WGS) entry which is preliminary data.</text>
</comment>
<organism evidence="1 2">
    <name type="scientific">Microvirga makkahensis</name>
    <dbReference type="NCBI Taxonomy" id="1128670"/>
    <lineage>
        <taxon>Bacteria</taxon>
        <taxon>Pseudomonadati</taxon>
        <taxon>Pseudomonadota</taxon>
        <taxon>Alphaproteobacteria</taxon>
        <taxon>Hyphomicrobiales</taxon>
        <taxon>Methylobacteriaceae</taxon>
        <taxon>Microvirga</taxon>
    </lineage>
</organism>
<dbReference type="RefSeq" id="WP_160883441.1">
    <property type="nucleotide sequence ID" value="NZ_WURB01000003.1"/>
</dbReference>
<dbReference type="Proteomes" id="UP000436483">
    <property type="component" value="Unassembled WGS sequence"/>
</dbReference>
<dbReference type="EMBL" id="WURB01000003">
    <property type="protein sequence ID" value="MXQ10832.1"/>
    <property type="molecule type" value="Genomic_DNA"/>
</dbReference>
<keyword evidence="2" id="KW-1185">Reference proteome</keyword>
<dbReference type="OrthoDB" id="8019731at2"/>